<reference evidence="1" key="2">
    <citation type="journal article" date="2023" name="BMC Genomics">
        <title>Pest status, molecular evolution, and epigenetic factors derived from the genome assembly of Frankliniella fusca, a thysanopteran phytovirus vector.</title>
        <authorList>
            <person name="Catto M.A."/>
            <person name="Labadie P.E."/>
            <person name="Jacobson A.L."/>
            <person name="Kennedy G.G."/>
            <person name="Srinivasan R."/>
            <person name="Hunt B.G."/>
        </authorList>
    </citation>
    <scope>NUCLEOTIDE SEQUENCE</scope>
    <source>
        <strain evidence="1">PL_HMW_Pooled</strain>
    </source>
</reference>
<proteinExistence type="predicted"/>
<organism evidence="1 2">
    <name type="scientific">Frankliniella fusca</name>
    <dbReference type="NCBI Taxonomy" id="407009"/>
    <lineage>
        <taxon>Eukaryota</taxon>
        <taxon>Metazoa</taxon>
        <taxon>Ecdysozoa</taxon>
        <taxon>Arthropoda</taxon>
        <taxon>Hexapoda</taxon>
        <taxon>Insecta</taxon>
        <taxon>Pterygota</taxon>
        <taxon>Neoptera</taxon>
        <taxon>Paraneoptera</taxon>
        <taxon>Thysanoptera</taxon>
        <taxon>Terebrantia</taxon>
        <taxon>Thripoidea</taxon>
        <taxon>Thripidae</taxon>
        <taxon>Frankliniella</taxon>
    </lineage>
</organism>
<dbReference type="Proteomes" id="UP001219518">
    <property type="component" value="Unassembled WGS sequence"/>
</dbReference>
<evidence type="ECO:0000313" key="1">
    <source>
        <dbReference type="EMBL" id="KAK3929320.1"/>
    </source>
</evidence>
<dbReference type="EMBL" id="JAHWGI010001396">
    <property type="protein sequence ID" value="KAK3929320.1"/>
    <property type="molecule type" value="Genomic_DNA"/>
</dbReference>
<reference evidence="1" key="1">
    <citation type="submission" date="2021-07" db="EMBL/GenBank/DDBJ databases">
        <authorList>
            <person name="Catto M.A."/>
            <person name="Jacobson A."/>
            <person name="Kennedy G."/>
            <person name="Labadie P."/>
            <person name="Hunt B.G."/>
            <person name="Srinivasan R."/>
        </authorList>
    </citation>
    <scope>NUCLEOTIDE SEQUENCE</scope>
    <source>
        <strain evidence="1">PL_HMW_Pooled</strain>
        <tissue evidence="1">Head</tissue>
    </source>
</reference>
<dbReference type="AlphaFoldDB" id="A0AAE1HXQ6"/>
<evidence type="ECO:0000313" key="2">
    <source>
        <dbReference type="Proteomes" id="UP001219518"/>
    </source>
</evidence>
<keyword evidence="2" id="KW-1185">Reference proteome</keyword>
<name>A0AAE1HXQ6_9NEOP</name>
<comment type="caution">
    <text evidence="1">The sequence shown here is derived from an EMBL/GenBank/DDBJ whole genome shotgun (WGS) entry which is preliminary data.</text>
</comment>
<gene>
    <name evidence="1" type="ORF">KUF71_017780</name>
</gene>
<sequence length="114" mass="12683">MPSESVLSKGERNAPLGTSGSILTAASIERWVFPKKLRIFFVFLLARKFCCVKMHSGWVLSQCDHNAAPGTFGINLNFVSTTTVVYFTATRKLCRLECLLGQIQAKAITTQHQF</sequence>
<accession>A0AAE1HXQ6</accession>
<protein>
    <submittedName>
        <fullName evidence="1">UvrABC system protein C</fullName>
    </submittedName>
</protein>